<dbReference type="Gene3D" id="3.40.190.10">
    <property type="entry name" value="Periplasmic binding protein-like II"/>
    <property type="match status" value="2"/>
</dbReference>
<evidence type="ECO:0000313" key="5">
    <source>
        <dbReference type="EMBL" id="MBB4885074.1"/>
    </source>
</evidence>
<dbReference type="GO" id="GO:0016020">
    <property type="term" value="C:membrane"/>
    <property type="evidence" value="ECO:0007669"/>
    <property type="project" value="InterPro"/>
</dbReference>
<comment type="caution">
    <text evidence="5">The sequence shown here is derived from an EMBL/GenBank/DDBJ whole genome shotgun (WGS) entry which is preliminary data.</text>
</comment>
<evidence type="ECO:0000313" key="6">
    <source>
        <dbReference type="Proteomes" id="UP000556436"/>
    </source>
</evidence>
<dbReference type="CDD" id="cd13530">
    <property type="entry name" value="PBP2_peptides_like"/>
    <property type="match status" value="1"/>
</dbReference>
<proteinExistence type="predicted"/>
<dbReference type="Proteomes" id="UP000556436">
    <property type="component" value="Unassembled WGS sequence"/>
</dbReference>
<name>A0A7W7L7V4_STRNE</name>
<dbReference type="Pfam" id="PF00497">
    <property type="entry name" value="SBP_bac_3"/>
    <property type="match status" value="1"/>
</dbReference>
<dbReference type="EMBL" id="JACHJG010000002">
    <property type="protein sequence ID" value="MBB4885074.1"/>
    <property type="molecule type" value="Genomic_DNA"/>
</dbReference>
<sequence length="317" mass="33605">MTWTDDLARCQSPAMPVANQHRYARRPRLLAATAALLCAAAAGCAPQDDSDSAKSPGTASGAAPAKGSCVKGKLATETAGKLTVGTDKPAYAPWFQDDDPSNGKGFESAVAYAVAERLGYGRSDVVWQTVPFQNSFAPGEKKFDFDLNQISISDERRRAVDFSPGYYDVRQAVIALKDSPAAKATSVADLKRVKLGAQVGSTSLDVLDDVIKPDQRPAVFQKNDFAKTALKNGQVDAIIVDLPTAFYITSAEVTEAKIVGQFDAKGGKAEQFGLVLDKGSALTACVGDAVDALRKDGTLTRLEKKWLSEAADAPVLK</sequence>
<feature type="domain" description="Ionotropic glutamate receptor C-terminal" evidence="4">
    <location>
        <begin position="81"/>
        <end position="309"/>
    </location>
</feature>
<gene>
    <name evidence="5" type="ORF">FHS38_001102</name>
</gene>
<feature type="domain" description="Solute-binding protein family 3/N-terminal" evidence="3">
    <location>
        <begin position="81"/>
        <end position="310"/>
    </location>
</feature>
<dbReference type="InterPro" id="IPR001638">
    <property type="entry name" value="Solute-binding_3/MltF_N"/>
</dbReference>
<dbReference type="PANTHER" id="PTHR35936:SF17">
    <property type="entry name" value="ARGININE-BINDING EXTRACELLULAR PROTEIN ARTP"/>
    <property type="match status" value="1"/>
</dbReference>
<keyword evidence="1" id="KW-0732">Signal</keyword>
<evidence type="ECO:0000256" key="1">
    <source>
        <dbReference type="ARBA" id="ARBA00022729"/>
    </source>
</evidence>
<keyword evidence="6" id="KW-1185">Reference proteome</keyword>
<dbReference type="AlphaFoldDB" id="A0A7W7L7V4"/>
<evidence type="ECO:0000259" key="3">
    <source>
        <dbReference type="SMART" id="SM00062"/>
    </source>
</evidence>
<reference evidence="5 6" key="1">
    <citation type="submission" date="2020-08" db="EMBL/GenBank/DDBJ databases">
        <title>Genomic Encyclopedia of Type Strains, Phase III (KMG-III): the genomes of soil and plant-associated and newly described type strains.</title>
        <authorList>
            <person name="Whitman W."/>
        </authorList>
    </citation>
    <scope>NUCLEOTIDE SEQUENCE [LARGE SCALE GENOMIC DNA]</scope>
    <source>
        <strain evidence="5 6">CECT 3265</strain>
    </source>
</reference>
<feature type="region of interest" description="Disordered" evidence="2">
    <location>
        <begin position="47"/>
        <end position="67"/>
    </location>
</feature>
<dbReference type="PANTHER" id="PTHR35936">
    <property type="entry name" value="MEMBRANE-BOUND LYTIC MUREIN TRANSGLYCOSYLASE F"/>
    <property type="match status" value="1"/>
</dbReference>
<accession>A0A7W7L7V4</accession>
<dbReference type="SMART" id="SM00062">
    <property type="entry name" value="PBPb"/>
    <property type="match status" value="1"/>
</dbReference>
<dbReference type="GO" id="GO:0015276">
    <property type="term" value="F:ligand-gated monoatomic ion channel activity"/>
    <property type="evidence" value="ECO:0007669"/>
    <property type="project" value="InterPro"/>
</dbReference>
<dbReference type="SMART" id="SM00079">
    <property type="entry name" value="PBPe"/>
    <property type="match status" value="1"/>
</dbReference>
<organism evidence="5 6">
    <name type="scientific">Streptomyces netropsis</name>
    <name type="common">Streptoverticillium netropsis</name>
    <dbReference type="NCBI Taxonomy" id="55404"/>
    <lineage>
        <taxon>Bacteria</taxon>
        <taxon>Bacillati</taxon>
        <taxon>Actinomycetota</taxon>
        <taxon>Actinomycetes</taxon>
        <taxon>Kitasatosporales</taxon>
        <taxon>Streptomycetaceae</taxon>
        <taxon>Streptomyces</taxon>
    </lineage>
</organism>
<evidence type="ECO:0000259" key="4">
    <source>
        <dbReference type="SMART" id="SM00079"/>
    </source>
</evidence>
<protein>
    <submittedName>
        <fullName evidence="5">Polar amino acid transport system substrate-binding protein</fullName>
    </submittedName>
</protein>
<evidence type="ECO:0000256" key="2">
    <source>
        <dbReference type="SAM" id="MobiDB-lite"/>
    </source>
</evidence>
<dbReference type="SUPFAM" id="SSF53850">
    <property type="entry name" value="Periplasmic binding protein-like II"/>
    <property type="match status" value="1"/>
</dbReference>
<dbReference type="InterPro" id="IPR001320">
    <property type="entry name" value="Iontro_rcpt_C"/>
</dbReference>